<evidence type="ECO:0000256" key="1">
    <source>
        <dbReference type="SAM" id="MobiDB-lite"/>
    </source>
</evidence>
<name>A0ABR2T3C7_9ROSI</name>
<gene>
    <name evidence="2" type="ORF">V6N11_055994</name>
</gene>
<sequence length="120" mass="13326">MASPTKSQSLSQSQSQTRTCLCSPTKHPGSFKCIRYRRSNQQPPKPVSGRRATAVVASSKYKELALIARANPHKAFLLQGVKPSRPSGVSMRRRRNFQPKPSRFFLLNGNRNGLEVSLSS</sequence>
<accession>A0ABR2T3C7</accession>
<proteinExistence type="predicted"/>
<comment type="caution">
    <text evidence="2">The sequence shown here is derived from an EMBL/GenBank/DDBJ whole genome shotgun (WGS) entry which is preliminary data.</text>
</comment>
<feature type="region of interest" description="Disordered" evidence="1">
    <location>
        <begin position="1"/>
        <end position="28"/>
    </location>
</feature>
<reference evidence="2 3" key="1">
    <citation type="journal article" date="2024" name="G3 (Bethesda)">
        <title>Genome assembly of Hibiscus sabdariffa L. provides insights into metabolisms of medicinal natural products.</title>
        <authorList>
            <person name="Kim T."/>
        </authorList>
    </citation>
    <scope>NUCLEOTIDE SEQUENCE [LARGE SCALE GENOMIC DNA]</scope>
    <source>
        <strain evidence="2">TK-2024</strain>
        <tissue evidence="2">Old leaves</tissue>
    </source>
</reference>
<evidence type="ECO:0000313" key="3">
    <source>
        <dbReference type="Proteomes" id="UP001396334"/>
    </source>
</evidence>
<feature type="compositionally biased region" description="Low complexity" evidence="1">
    <location>
        <begin position="7"/>
        <end position="16"/>
    </location>
</feature>
<organism evidence="2 3">
    <name type="scientific">Hibiscus sabdariffa</name>
    <name type="common">roselle</name>
    <dbReference type="NCBI Taxonomy" id="183260"/>
    <lineage>
        <taxon>Eukaryota</taxon>
        <taxon>Viridiplantae</taxon>
        <taxon>Streptophyta</taxon>
        <taxon>Embryophyta</taxon>
        <taxon>Tracheophyta</taxon>
        <taxon>Spermatophyta</taxon>
        <taxon>Magnoliopsida</taxon>
        <taxon>eudicotyledons</taxon>
        <taxon>Gunneridae</taxon>
        <taxon>Pentapetalae</taxon>
        <taxon>rosids</taxon>
        <taxon>malvids</taxon>
        <taxon>Malvales</taxon>
        <taxon>Malvaceae</taxon>
        <taxon>Malvoideae</taxon>
        <taxon>Hibiscus</taxon>
    </lineage>
</organism>
<feature type="region of interest" description="Disordered" evidence="1">
    <location>
        <begin position="81"/>
        <end position="104"/>
    </location>
</feature>
<dbReference type="Proteomes" id="UP001396334">
    <property type="component" value="Unassembled WGS sequence"/>
</dbReference>
<dbReference type="EMBL" id="JBBPBN010000009">
    <property type="protein sequence ID" value="KAK9031703.1"/>
    <property type="molecule type" value="Genomic_DNA"/>
</dbReference>
<evidence type="ECO:0000313" key="2">
    <source>
        <dbReference type="EMBL" id="KAK9031703.1"/>
    </source>
</evidence>
<keyword evidence="3" id="KW-1185">Reference proteome</keyword>
<protein>
    <submittedName>
        <fullName evidence="2">Uncharacterized protein</fullName>
    </submittedName>
</protein>